<dbReference type="Gene3D" id="3.30.230.10">
    <property type="match status" value="1"/>
</dbReference>
<dbReference type="PANTHER" id="PTHR33992:SF1">
    <property type="entry name" value="RIBONUCLEASE P PROTEIN COMPONENT"/>
    <property type="match status" value="1"/>
</dbReference>
<evidence type="ECO:0000256" key="6">
    <source>
        <dbReference type="HAMAP-Rule" id="MF_00227"/>
    </source>
</evidence>
<evidence type="ECO:0000313" key="8">
    <source>
        <dbReference type="EMBL" id="CAE6705547.1"/>
    </source>
</evidence>
<dbReference type="Pfam" id="PF00825">
    <property type="entry name" value="Ribonuclease_P"/>
    <property type="match status" value="1"/>
</dbReference>
<comment type="similarity">
    <text evidence="6">Belongs to the RnpA family.</text>
</comment>
<dbReference type="SUPFAM" id="SSF54211">
    <property type="entry name" value="Ribosomal protein S5 domain 2-like"/>
    <property type="match status" value="1"/>
</dbReference>
<keyword evidence="5 6" id="KW-0694">RNA-binding</keyword>
<gene>
    <name evidence="6 8" type="primary">rnpA</name>
    <name evidence="8" type="ORF">NSPZN2_10955</name>
</gene>
<comment type="subunit">
    <text evidence="6">Consists of a catalytic RNA component (M1 or rnpB) and a protein subunit.</text>
</comment>
<dbReference type="InterPro" id="IPR000100">
    <property type="entry name" value="RNase_P"/>
</dbReference>
<keyword evidence="4 6" id="KW-0378">Hydrolase</keyword>
<evidence type="ECO:0000313" key="9">
    <source>
        <dbReference type="Proteomes" id="UP000675880"/>
    </source>
</evidence>
<accession>A0ABM8QML0</accession>
<keyword evidence="1 6" id="KW-0819">tRNA processing</keyword>
<comment type="catalytic activity">
    <reaction evidence="6">
        <text>Endonucleolytic cleavage of RNA, removing 5'-extranucleotides from tRNA precursor.</text>
        <dbReference type="EC" id="3.1.26.5"/>
    </reaction>
</comment>
<organism evidence="8 9">
    <name type="scientific">Nitrospira defluvii</name>
    <dbReference type="NCBI Taxonomy" id="330214"/>
    <lineage>
        <taxon>Bacteria</taxon>
        <taxon>Pseudomonadati</taxon>
        <taxon>Nitrospirota</taxon>
        <taxon>Nitrospiria</taxon>
        <taxon>Nitrospirales</taxon>
        <taxon>Nitrospiraceae</taxon>
        <taxon>Nitrospira</taxon>
    </lineage>
</organism>
<evidence type="ECO:0000256" key="5">
    <source>
        <dbReference type="ARBA" id="ARBA00022884"/>
    </source>
</evidence>
<name>A0ABM8QML0_9BACT</name>
<proteinExistence type="inferred from homology"/>
<dbReference type="PANTHER" id="PTHR33992">
    <property type="entry name" value="RIBONUCLEASE P PROTEIN COMPONENT"/>
    <property type="match status" value="1"/>
</dbReference>
<keyword evidence="3 6" id="KW-0255">Endonuclease</keyword>
<evidence type="ECO:0000256" key="4">
    <source>
        <dbReference type="ARBA" id="ARBA00022801"/>
    </source>
</evidence>
<protein>
    <recommendedName>
        <fullName evidence="6 7">Ribonuclease P protein component</fullName>
        <shortName evidence="6">RNase P protein</shortName>
        <shortName evidence="6">RNaseP protein</shortName>
        <ecNumber evidence="6 7">3.1.26.5</ecNumber>
    </recommendedName>
    <alternativeName>
        <fullName evidence="6">Protein C5</fullName>
    </alternativeName>
</protein>
<dbReference type="GO" id="GO:0004526">
    <property type="term" value="F:ribonuclease P activity"/>
    <property type="evidence" value="ECO:0007669"/>
    <property type="project" value="UniProtKB-EC"/>
</dbReference>
<sequence length="122" mass="13985">MTAGQKSVPFFLKRSREIQHIKKSGRRVSTGLFNLQICSGLSQDAMMGIVIGRRFGTAVRRNRAKRLFRELGRAARSVLVPGQAFLVFPKRECLNLPFVELQNIWRATLERQRLARFGEPSR</sequence>
<dbReference type="InterPro" id="IPR020568">
    <property type="entry name" value="Ribosomal_Su5_D2-typ_SF"/>
</dbReference>
<keyword evidence="2 6" id="KW-0540">Nuclease</keyword>
<dbReference type="Proteomes" id="UP000675880">
    <property type="component" value="Unassembled WGS sequence"/>
</dbReference>
<dbReference type="EMBL" id="CAJNBJ010000001">
    <property type="protein sequence ID" value="CAE6705547.1"/>
    <property type="molecule type" value="Genomic_DNA"/>
</dbReference>
<dbReference type="InterPro" id="IPR014721">
    <property type="entry name" value="Ribsml_uS5_D2-typ_fold_subgr"/>
</dbReference>
<reference evidence="8 9" key="1">
    <citation type="submission" date="2021-02" db="EMBL/GenBank/DDBJ databases">
        <authorList>
            <person name="Han P."/>
        </authorList>
    </citation>
    <scope>NUCLEOTIDE SEQUENCE [LARGE SCALE GENOMIC DNA]</scope>
    <source>
        <strain evidence="8">Candidatus Nitrospira sp. ZN2</strain>
    </source>
</reference>
<evidence type="ECO:0000256" key="2">
    <source>
        <dbReference type="ARBA" id="ARBA00022722"/>
    </source>
</evidence>
<evidence type="ECO:0000256" key="7">
    <source>
        <dbReference type="NCBIfam" id="TIGR00188"/>
    </source>
</evidence>
<keyword evidence="9" id="KW-1185">Reference proteome</keyword>
<dbReference type="HAMAP" id="MF_00227">
    <property type="entry name" value="RNase_P"/>
    <property type="match status" value="1"/>
</dbReference>
<dbReference type="EC" id="3.1.26.5" evidence="6 7"/>
<dbReference type="RefSeq" id="WP_213040762.1">
    <property type="nucleotide sequence ID" value="NZ_CAJNBJ010000001.1"/>
</dbReference>
<evidence type="ECO:0000256" key="1">
    <source>
        <dbReference type="ARBA" id="ARBA00022694"/>
    </source>
</evidence>
<evidence type="ECO:0000256" key="3">
    <source>
        <dbReference type="ARBA" id="ARBA00022759"/>
    </source>
</evidence>
<dbReference type="NCBIfam" id="TIGR00188">
    <property type="entry name" value="rnpA"/>
    <property type="match status" value="1"/>
</dbReference>
<comment type="function">
    <text evidence="6">RNaseP catalyzes the removal of the 5'-leader sequence from pre-tRNA to produce the mature 5'-terminus. It can also cleave other RNA substrates such as 4.5S RNA. The protein component plays an auxiliary but essential role in vivo by binding to the 5'-leader sequence and broadening the substrate specificity of the ribozyme.</text>
</comment>
<comment type="caution">
    <text evidence="8">The sequence shown here is derived from an EMBL/GenBank/DDBJ whole genome shotgun (WGS) entry which is preliminary data.</text>
</comment>